<dbReference type="InterPro" id="IPR001394">
    <property type="entry name" value="Peptidase_C19_UCH"/>
</dbReference>
<dbReference type="GO" id="GO:0006508">
    <property type="term" value="P:proteolysis"/>
    <property type="evidence" value="ECO:0007669"/>
    <property type="project" value="UniProtKB-KW"/>
</dbReference>
<evidence type="ECO:0000256" key="3">
    <source>
        <dbReference type="ARBA" id="ARBA00012759"/>
    </source>
</evidence>
<dbReference type="GO" id="GO:0005829">
    <property type="term" value="C:cytosol"/>
    <property type="evidence" value="ECO:0007669"/>
    <property type="project" value="TreeGrafter"/>
</dbReference>
<keyword evidence="7" id="KW-0788">Thiol protease</keyword>
<evidence type="ECO:0000259" key="9">
    <source>
        <dbReference type="PROSITE" id="PS50235"/>
    </source>
</evidence>
<dbReference type="SUPFAM" id="SSF54001">
    <property type="entry name" value="Cysteine proteinases"/>
    <property type="match status" value="1"/>
</dbReference>
<protein>
    <recommendedName>
        <fullName evidence="3">ubiquitinyl hydrolase 1</fullName>
        <ecNumber evidence="3">3.4.19.12</ecNumber>
    </recommendedName>
</protein>
<evidence type="ECO:0000313" key="11">
    <source>
        <dbReference type="Proteomes" id="UP000789405"/>
    </source>
</evidence>
<dbReference type="InterPro" id="IPR050164">
    <property type="entry name" value="Peptidase_C19"/>
</dbReference>
<evidence type="ECO:0000313" key="10">
    <source>
        <dbReference type="EMBL" id="CAG8445443.1"/>
    </source>
</evidence>
<dbReference type="InterPro" id="IPR028889">
    <property type="entry name" value="USP"/>
</dbReference>
<dbReference type="PROSITE" id="PS50235">
    <property type="entry name" value="USP_3"/>
    <property type="match status" value="1"/>
</dbReference>
<dbReference type="OrthoDB" id="6287070at2759"/>
<feature type="domain" description="USP" evidence="9">
    <location>
        <begin position="219"/>
        <end position="546"/>
    </location>
</feature>
<keyword evidence="6" id="KW-0378">Hydrolase</keyword>
<dbReference type="InterPro" id="IPR038765">
    <property type="entry name" value="Papain-like_cys_pep_sf"/>
</dbReference>
<dbReference type="Proteomes" id="UP000789405">
    <property type="component" value="Unassembled WGS sequence"/>
</dbReference>
<comment type="catalytic activity">
    <reaction evidence="1">
        <text>Thiol-dependent hydrolysis of ester, thioester, amide, peptide and isopeptide bonds formed by the C-terminal Gly of ubiquitin (a 76-residue protein attached to proteins as an intracellular targeting signal).</text>
        <dbReference type="EC" id="3.4.19.12"/>
    </reaction>
</comment>
<comment type="caution">
    <text evidence="10">The sequence shown here is derived from an EMBL/GenBank/DDBJ whole genome shotgun (WGS) entry which is preliminary data.</text>
</comment>
<dbReference type="EMBL" id="CAJVPY010000031">
    <property type="protein sequence ID" value="CAG8445443.1"/>
    <property type="molecule type" value="Genomic_DNA"/>
</dbReference>
<evidence type="ECO:0000256" key="2">
    <source>
        <dbReference type="ARBA" id="ARBA00009085"/>
    </source>
</evidence>
<dbReference type="GO" id="GO:0004843">
    <property type="term" value="F:cysteine-type deubiquitinase activity"/>
    <property type="evidence" value="ECO:0007669"/>
    <property type="project" value="UniProtKB-EC"/>
</dbReference>
<dbReference type="Pfam" id="PF00443">
    <property type="entry name" value="UCH"/>
    <property type="match status" value="1"/>
</dbReference>
<name>A0A9N8V9T7_9GLOM</name>
<gene>
    <name evidence="10" type="ORF">DERYTH_LOCUS169</name>
</gene>
<keyword evidence="4" id="KW-0645">Protease</keyword>
<accession>A0A9N8V9T7</accession>
<dbReference type="PANTHER" id="PTHR24006:SF722">
    <property type="entry name" value="UBIQUITIN CARBOXYL-TERMINAL HYDROLASE 48"/>
    <property type="match status" value="1"/>
</dbReference>
<keyword evidence="8" id="KW-1133">Transmembrane helix</keyword>
<sequence length="585" mass="67424">MFLRRFFTFSWIGKAKAAVEANKELFIIFGGLISGVTVVCTFVIGNNWKLKNEIDVLKERQEKEKVRHEGLRNEILAKLEELRDVNHVYNANWGAILNKDEVVIPKAVSELNVEGRVSPIKRTRSPVSRIKDSISNYFFPNSGKDSTQLVEFTVTEQESKIDQLRTYLEELGHPLDTLQLENLLKKNSWNVMEVADYCTDLIEAEDGLVSDIQKDIIMLGAENDRFTSCYIDSLMFAMFARTRSFDGLLFIQPEGINARSLQTNLRLFVNRLRQGKYISAYMVKQLRECLFDCGWIGKDENEKPTQEDASELFLFLSCLYELPYLPLGIHLFHGGTKDPNDERVITERLIQVAIPGDPLDEAPVSLEEVLITHFHDNIVSGIKRFSADDNEQTEIPVSAWQVLKLLPFYSASNEQGERTNAIESHFPTNNLILPLVLKRYGYNDKMQPFRIKKKIYIPPSVNFNSFVSSDAADEQCHCGVDIQYRLKLRSVVCHYGDTPTHGHYKGYTLDDEQDRWYRLDDLDGEHMTLLFSEFSRHGYLLFYELQRLHPGIVEEELAIEHDYYVAQNLQLVEFLDGKNNQCTVQ</sequence>
<dbReference type="Gene3D" id="3.90.70.10">
    <property type="entry name" value="Cysteine proteinases"/>
    <property type="match status" value="2"/>
</dbReference>
<keyword evidence="8" id="KW-0812">Transmembrane</keyword>
<evidence type="ECO:0000256" key="7">
    <source>
        <dbReference type="ARBA" id="ARBA00022807"/>
    </source>
</evidence>
<comment type="similarity">
    <text evidence="2">Belongs to the peptidase C19 family.</text>
</comment>
<evidence type="ECO:0000256" key="4">
    <source>
        <dbReference type="ARBA" id="ARBA00022670"/>
    </source>
</evidence>
<dbReference type="EC" id="3.4.19.12" evidence="3"/>
<organism evidence="10 11">
    <name type="scientific">Dentiscutata erythropus</name>
    <dbReference type="NCBI Taxonomy" id="1348616"/>
    <lineage>
        <taxon>Eukaryota</taxon>
        <taxon>Fungi</taxon>
        <taxon>Fungi incertae sedis</taxon>
        <taxon>Mucoromycota</taxon>
        <taxon>Glomeromycotina</taxon>
        <taxon>Glomeromycetes</taxon>
        <taxon>Diversisporales</taxon>
        <taxon>Gigasporaceae</taxon>
        <taxon>Dentiscutata</taxon>
    </lineage>
</organism>
<dbReference type="AlphaFoldDB" id="A0A9N8V9T7"/>
<keyword evidence="8" id="KW-0472">Membrane</keyword>
<feature type="transmembrane region" description="Helical" evidence="8">
    <location>
        <begin position="27"/>
        <end position="48"/>
    </location>
</feature>
<evidence type="ECO:0000256" key="6">
    <source>
        <dbReference type="ARBA" id="ARBA00022801"/>
    </source>
</evidence>
<dbReference type="GO" id="GO:0005634">
    <property type="term" value="C:nucleus"/>
    <property type="evidence" value="ECO:0007669"/>
    <property type="project" value="UniProtKB-SubCell"/>
</dbReference>
<dbReference type="GO" id="GO:0016579">
    <property type="term" value="P:protein deubiquitination"/>
    <property type="evidence" value="ECO:0007669"/>
    <property type="project" value="InterPro"/>
</dbReference>
<proteinExistence type="inferred from homology"/>
<reference evidence="10" key="1">
    <citation type="submission" date="2021-06" db="EMBL/GenBank/DDBJ databases">
        <authorList>
            <person name="Kallberg Y."/>
            <person name="Tangrot J."/>
            <person name="Rosling A."/>
        </authorList>
    </citation>
    <scope>NUCLEOTIDE SEQUENCE</scope>
    <source>
        <strain evidence="10">MA453B</strain>
    </source>
</reference>
<evidence type="ECO:0000256" key="5">
    <source>
        <dbReference type="ARBA" id="ARBA00022786"/>
    </source>
</evidence>
<evidence type="ECO:0000256" key="8">
    <source>
        <dbReference type="SAM" id="Phobius"/>
    </source>
</evidence>
<keyword evidence="11" id="KW-1185">Reference proteome</keyword>
<keyword evidence="5" id="KW-0833">Ubl conjugation pathway</keyword>
<evidence type="ECO:0000256" key="1">
    <source>
        <dbReference type="ARBA" id="ARBA00000707"/>
    </source>
</evidence>
<dbReference type="PANTHER" id="PTHR24006">
    <property type="entry name" value="UBIQUITIN CARBOXYL-TERMINAL HYDROLASE"/>
    <property type="match status" value="1"/>
</dbReference>